<accession>A0A835LS21</accession>
<dbReference type="Pfam" id="PF02458">
    <property type="entry name" value="Transferase"/>
    <property type="match status" value="1"/>
</dbReference>
<dbReference type="Gene3D" id="3.30.559.10">
    <property type="entry name" value="Chloramphenicol acetyltransferase-like domain"/>
    <property type="match status" value="2"/>
</dbReference>
<comment type="similarity">
    <text evidence="1">Belongs to the plant acyltransferase family.</text>
</comment>
<name>A0A835LS21_9MAGN</name>
<keyword evidence="3" id="KW-1185">Reference proteome</keyword>
<dbReference type="AlphaFoldDB" id="A0A835LS21"/>
<proteinExistence type="inferred from homology"/>
<reference evidence="2 3" key="1">
    <citation type="submission" date="2020-10" db="EMBL/GenBank/DDBJ databases">
        <title>The Coptis chinensis genome and diversification of protoberbering-type alkaloids.</title>
        <authorList>
            <person name="Wang B."/>
            <person name="Shu S."/>
            <person name="Song C."/>
            <person name="Liu Y."/>
        </authorList>
    </citation>
    <scope>NUCLEOTIDE SEQUENCE [LARGE SCALE GENOMIC DNA]</scope>
    <source>
        <strain evidence="2">HL-2020</strain>
        <tissue evidence="2">Leaf</tissue>
    </source>
</reference>
<dbReference type="GO" id="GO:0016747">
    <property type="term" value="F:acyltransferase activity, transferring groups other than amino-acyl groups"/>
    <property type="evidence" value="ECO:0007669"/>
    <property type="project" value="TreeGrafter"/>
</dbReference>
<dbReference type="EMBL" id="JADFTS010000005">
    <property type="protein sequence ID" value="KAF9606038.1"/>
    <property type="molecule type" value="Genomic_DNA"/>
</dbReference>
<dbReference type="PANTHER" id="PTHR31642:SF115">
    <property type="entry name" value="PROTEIN ECERIFERUM 26-LIKE"/>
    <property type="match status" value="1"/>
</dbReference>
<sequence length="427" mass="47179">MVSPDVENLLYDVKLSSVGPATVTGPDVVHEPSNMDLVMKLHYLRGVYFFSKAAVQGLTIYKIKESMFYWLDLYYMPCGRLRRSESGRPFIKCNDCGARFIEAKCDMSMNEFLELNDCSLQNRLVYNQVIGPELTLSPLVMIQITGFKCGGMSVGLRWAHILGDAFSATEFMNAWGQVLATENQLPKSLDQKKSQLQTQVQISANENLSTFPLSVKQVDPVGDHWLTPNNCKMGTLSFQITATQLTELQSKLSGQSQNGKLSHFVSISAVLWKCLAKIRGESEPSIVTICRSKTKGRLGNNPILSVIKVDYSIANLGAMELAALIMDQKVDESSQIEQVAEKNQGLADSIVYGANLTFVDLEEANLYGLELKGMKPVFANYIAHGVGDEGVLLVLPSRNGGRTVTITVPESQVSQLKALMKKEWNIC</sequence>
<gene>
    <name evidence="2" type="ORF">IFM89_022197</name>
</gene>
<dbReference type="InterPro" id="IPR050317">
    <property type="entry name" value="Plant_Fungal_Acyltransferase"/>
</dbReference>
<evidence type="ECO:0000256" key="1">
    <source>
        <dbReference type="ARBA" id="ARBA00009861"/>
    </source>
</evidence>
<dbReference type="PANTHER" id="PTHR31642">
    <property type="entry name" value="TRICHOTHECENE 3-O-ACETYLTRANSFERASE"/>
    <property type="match status" value="1"/>
</dbReference>
<dbReference type="InterPro" id="IPR023213">
    <property type="entry name" value="CAT-like_dom_sf"/>
</dbReference>
<comment type="caution">
    <text evidence="2">The sequence shown here is derived from an EMBL/GenBank/DDBJ whole genome shotgun (WGS) entry which is preliminary data.</text>
</comment>
<evidence type="ECO:0000313" key="2">
    <source>
        <dbReference type="EMBL" id="KAF9606038.1"/>
    </source>
</evidence>
<evidence type="ECO:0000313" key="3">
    <source>
        <dbReference type="Proteomes" id="UP000631114"/>
    </source>
</evidence>
<dbReference type="Proteomes" id="UP000631114">
    <property type="component" value="Unassembled WGS sequence"/>
</dbReference>
<dbReference type="OrthoDB" id="1862401at2759"/>
<organism evidence="2 3">
    <name type="scientific">Coptis chinensis</name>
    <dbReference type="NCBI Taxonomy" id="261450"/>
    <lineage>
        <taxon>Eukaryota</taxon>
        <taxon>Viridiplantae</taxon>
        <taxon>Streptophyta</taxon>
        <taxon>Embryophyta</taxon>
        <taxon>Tracheophyta</taxon>
        <taxon>Spermatophyta</taxon>
        <taxon>Magnoliopsida</taxon>
        <taxon>Ranunculales</taxon>
        <taxon>Ranunculaceae</taxon>
        <taxon>Coptidoideae</taxon>
        <taxon>Coptis</taxon>
    </lineage>
</organism>
<protein>
    <submittedName>
        <fullName evidence="2">Uncharacterized protein</fullName>
    </submittedName>
</protein>